<proteinExistence type="predicted"/>
<gene>
    <name evidence="1" type="ORF">CIHG_09983</name>
</gene>
<dbReference type="EMBL" id="DS017063">
    <property type="protein sequence ID" value="KMU92298.1"/>
    <property type="molecule type" value="Genomic_DNA"/>
</dbReference>
<accession>A0A0J8UWJ6</accession>
<dbReference type="STRING" id="396776.A0A0J8UWJ6"/>
<sequence>MSENALLDRYINSLDDTRQDSDDISALAKYSAQIAADQIQLLEEGSDYLQLGMPWQQNLAFTAKSFALVTFINCIILDEDSADIDLLLSWLETTIFNPDQMASEELATISFKSLVVLSRISRLNAPNLTRSLLQFIVQNRQSGALAEEAHLYTRHLITGTQRPNDSFISLTLDSEGDSSITYKNVIHTIITVATISKDSKIVALAQSMLLQKIGRVNVVLDACIVEETVALALKSEPTDFQLLLKFYARLYRDAVIQGNALIVDAVHRSRKYLALYLQKDNPLFKIYLTSLLESIVNKGGATDREKGRSNEVDLSAKEIYPYLRPVASLLSKLGSLEDIPGGLHENGDILSLLRDTWFNIAAHDVSLTSEAGHVYHEDLRILAEHSPPLVSDNRAELLESDIELNTVLRRGMNASHSSDKKKSLVQELPALEQEIKRLSYPKLIFLNATLLLESLRASSGDFTKILTYFLDPALNSPDIVNCMRAVVDKIVTLYLERFVSSNSAKFSAPYISQQLADTFVACCHRIQSIQQVASAAAAKIISKYPSSLCEKKSLFTLLDLLTLLWSSCLDEELDEYEWKSSFVSTTGKLGPG</sequence>
<dbReference type="OrthoDB" id="10264149at2759"/>
<dbReference type="eggNOG" id="KOG0902">
    <property type="taxonomic scope" value="Eukaryota"/>
</dbReference>
<evidence type="ECO:0000313" key="2">
    <source>
        <dbReference type="Proteomes" id="UP000054563"/>
    </source>
</evidence>
<dbReference type="Proteomes" id="UP000054563">
    <property type="component" value="Unassembled WGS sequence"/>
</dbReference>
<dbReference type="VEuPathDB" id="FungiDB:CIHG_09983"/>
<reference evidence="2" key="1">
    <citation type="journal article" date="2010" name="Genome Res.">
        <title>Population genomic sequencing of Coccidioides fungi reveals recent hybridization and transposon control.</title>
        <authorList>
            <person name="Neafsey D.E."/>
            <person name="Barker B.M."/>
            <person name="Sharpton T.J."/>
            <person name="Stajich J.E."/>
            <person name="Park D.J."/>
            <person name="Whiston E."/>
            <person name="Hung C.-Y."/>
            <person name="McMahan C."/>
            <person name="White J."/>
            <person name="Sykes S."/>
            <person name="Heiman D."/>
            <person name="Young S."/>
            <person name="Zeng Q."/>
            <person name="Abouelleil A."/>
            <person name="Aftuck L."/>
            <person name="Bessette D."/>
            <person name="Brown A."/>
            <person name="FitzGerald M."/>
            <person name="Lui A."/>
            <person name="Macdonald J.P."/>
            <person name="Priest M."/>
            <person name="Orbach M.J."/>
            <person name="Galgiani J.N."/>
            <person name="Kirkland T.N."/>
            <person name="Cole G.T."/>
            <person name="Birren B.W."/>
            <person name="Henn M.R."/>
            <person name="Taylor J.W."/>
            <person name="Rounsley S.D."/>
        </authorList>
    </citation>
    <scope>NUCLEOTIDE SEQUENCE [LARGE SCALE GENOMIC DNA]</scope>
    <source>
        <strain evidence="2">H538.4</strain>
    </source>
</reference>
<name>A0A0J8UWJ6_COCIT</name>
<organism evidence="1 2">
    <name type="scientific">Coccidioides immitis H538.4</name>
    <dbReference type="NCBI Taxonomy" id="396776"/>
    <lineage>
        <taxon>Eukaryota</taxon>
        <taxon>Fungi</taxon>
        <taxon>Dikarya</taxon>
        <taxon>Ascomycota</taxon>
        <taxon>Pezizomycotina</taxon>
        <taxon>Eurotiomycetes</taxon>
        <taxon>Eurotiomycetidae</taxon>
        <taxon>Onygenales</taxon>
        <taxon>Onygenaceae</taxon>
        <taxon>Coccidioides</taxon>
    </lineage>
</organism>
<evidence type="ECO:0000313" key="1">
    <source>
        <dbReference type="EMBL" id="KMU92298.1"/>
    </source>
</evidence>
<protein>
    <submittedName>
        <fullName evidence="1">Uncharacterized protein</fullName>
    </submittedName>
</protein>
<dbReference type="AlphaFoldDB" id="A0A0J8UWJ6"/>